<keyword evidence="1" id="KW-0413">Isomerase</keyword>
<dbReference type="InterPro" id="IPR002701">
    <property type="entry name" value="CM_II_prokaryot"/>
</dbReference>
<dbReference type="SUPFAM" id="SSF48600">
    <property type="entry name" value="Chorismate mutase II"/>
    <property type="match status" value="1"/>
</dbReference>
<dbReference type="GO" id="GO:0009697">
    <property type="term" value="P:salicylic acid biosynthetic process"/>
    <property type="evidence" value="ECO:0007669"/>
    <property type="project" value="TreeGrafter"/>
</dbReference>
<comment type="caution">
    <text evidence="4">The sequence shown here is derived from an EMBL/GenBank/DDBJ whole genome shotgun (WGS) entry which is preliminary data.</text>
</comment>
<gene>
    <name evidence="4" type="ORF">U725_01839</name>
</gene>
<dbReference type="NCBIfam" id="TIGR01805">
    <property type="entry name" value="CM_mono_grmpos"/>
    <property type="match status" value="1"/>
</dbReference>
<feature type="coiled-coil region" evidence="2">
    <location>
        <begin position="4"/>
        <end position="49"/>
    </location>
</feature>
<dbReference type="PROSITE" id="PS51168">
    <property type="entry name" value="CHORISMATE_MUT_2"/>
    <property type="match status" value="1"/>
</dbReference>
<dbReference type="SMR" id="A0A084A9M1"/>
<dbReference type="SMART" id="SM00830">
    <property type="entry name" value="CM_2"/>
    <property type="match status" value="1"/>
</dbReference>
<dbReference type="InterPro" id="IPR051331">
    <property type="entry name" value="Chorismate_mutase-related"/>
</dbReference>
<dbReference type="GO" id="GO:0046417">
    <property type="term" value="P:chorismate metabolic process"/>
    <property type="evidence" value="ECO:0007669"/>
    <property type="project" value="InterPro"/>
</dbReference>
<dbReference type="InterPro" id="IPR011279">
    <property type="entry name" value="Chorismate_mutase_GmP"/>
</dbReference>
<dbReference type="Pfam" id="PF01817">
    <property type="entry name" value="CM_2"/>
    <property type="match status" value="1"/>
</dbReference>
<accession>A0A084A9M1</accession>
<sequence length="90" mass="10833">MNKLEELRNNIDQVDQEIVRLLEKRMIIVQEISQEKQKQEITILDASREQAVLDLARKNTENPAYQETIINTYKDIMKNSRLYQKEKREK</sequence>
<dbReference type="InterPro" id="IPR036263">
    <property type="entry name" value="Chorismate_II_sf"/>
</dbReference>
<dbReference type="PANTHER" id="PTHR38041">
    <property type="entry name" value="CHORISMATE MUTASE"/>
    <property type="match status" value="1"/>
</dbReference>
<dbReference type="EMBL" id="AZSI01000084">
    <property type="protein sequence ID" value="KEY62000.1"/>
    <property type="molecule type" value="Genomic_DNA"/>
</dbReference>
<protein>
    <submittedName>
        <fullName evidence="4">Putative chorismate mutase</fullName>
    </submittedName>
</protein>
<dbReference type="PATRIC" id="fig|1415168.3.peg.1909"/>
<dbReference type="GO" id="GO:0004106">
    <property type="term" value="F:chorismate mutase activity"/>
    <property type="evidence" value="ECO:0007669"/>
    <property type="project" value="InterPro"/>
</dbReference>
<evidence type="ECO:0000313" key="4">
    <source>
        <dbReference type="EMBL" id="KEY62000.1"/>
    </source>
</evidence>
<evidence type="ECO:0000313" key="5">
    <source>
        <dbReference type="Proteomes" id="UP000028401"/>
    </source>
</evidence>
<proteinExistence type="predicted"/>
<dbReference type="AlphaFoldDB" id="A0A084A9M1"/>
<dbReference type="Proteomes" id="UP000028401">
    <property type="component" value="Unassembled WGS sequence"/>
</dbReference>
<dbReference type="PANTHER" id="PTHR38041:SF1">
    <property type="entry name" value="CHORISMATE MUTASE"/>
    <property type="match status" value="1"/>
</dbReference>
<organism evidence="4 5">
    <name type="scientific">Lactococcus cremoris subsp. cremoris GE214</name>
    <dbReference type="NCBI Taxonomy" id="1415168"/>
    <lineage>
        <taxon>Bacteria</taxon>
        <taxon>Bacillati</taxon>
        <taxon>Bacillota</taxon>
        <taxon>Bacilli</taxon>
        <taxon>Lactobacillales</taxon>
        <taxon>Streptococcaceae</taxon>
        <taxon>Lactococcus</taxon>
        <taxon>Lactococcus cremoris subsp. cremoris</taxon>
    </lineage>
</organism>
<keyword evidence="2" id="KW-0175">Coiled coil</keyword>
<evidence type="ECO:0000259" key="3">
    <source>
        <dbReference type="PROSITE" id="PS51168"/>
    </source>
</evidence>
<dbReference type="InterPro" id="IPR036979">
    <property type="entry name" value="CM_dom_sf"/>
</dbReference>
<dbReference type="Gene3D" id="1.20.59.10">
    <property type="entry name" value="Chorismate mutase"/>
    <property type="match status" value="1"/>
</dbReference>
<evidence type="ECO:0000256" key="1">
    <source>
        <dbReference type="ARBA" id="ARBA00023235"/>
    </source>
</evidence>
<feature type="domain" description="Chorismate mutase" evidence="3">
    <location>
        <begin position="1"/>
        <end position="88"/>
    </location>
</feature>
<name>A0A084A9M1_LACLC</name>
<evidence type="ECO:0000256" key="2">
    <source>
        <dbReference type="SAM" id="Coils"/>
    </source>
</evidence>
<dbReference type="RefSeq" id="WP_011836110.1">
    <property type="nucleotide sequence ID" value="NZ_AZSI01000084.1"/>
</dbReference>
<reference evidence="4 5" key="1">
    <citation type="submission" date="2014-06" db="EMBL/GenBank/DDBJ databases">
        <title>Draft genome sequence of the putrescine producing strain Lactococcus lactis subsp cremoris GE214.</title>
        <authorList>
            <person name="Ladero V."/>
            <person name="Linares D.M."/>
            <person name="del Rio B."/>
            <person name="Mayo B."/>
            <person name="Martin M.C."/>
            <person name="Fernandez M."/>
            <person name="Alvarez M.A."/>
        </authorList>
    </citation>
    <scope>NUCLEOTIDE SEQUENCE [LARGE SCALE GENOMIC DNA]</scope>
    <source>
        <strain evidence="4 5">GE214</strain>
    </source>
</reference>